<accession>A0ABY3MV84</accession>
<organism evidence="8 9">
    <name type="scientific">Colwellia echini</name>
    <dbReference type="NCBI Taxonomy" id="1982103"/>
    <lineage>
        <taxon>Bacteria</taxon>
        <taxon>Pseudomonadati</taxon>
        <taxon>Pseudomonadota</taxon>
        <taxon>Gammaproteobacteria</taxon>
        <taxon>Alteromonadales</taxon>
        <taxon>Colwelliaceae</taxon>
        <taxon>Colwellia</taxon>
    </lineage>
</organism>
<keyword evidence="4" id="KW-0472">Membrane</keyword>
<evidence type="ECO:0000259" key="5">
    <source>
        <dbReference type="Pfam" id="PF25876"/>
    </source>
</evidence>
<dbReference type="EMBL" id="PJAI02000014">
    <property type="protein sequence ID" value="TYK65118.1"/>
    <property type="molecule type" value="Genomic_DNA"/>
</dbReference>
<dbReference type="Gene3D" id="2.40.30.170">
    <property type="match status" value="1"/>
</dbReference>
<dbReference type="Pfam" id="PF25917">
    <property type="entry name" value="BSH_RND"/>
    <property type="match status" value="1"/>
</dbReference>
<evidence type="ECO:0000256" key="3">
    <source>
        <dbReference type="SAM" id="MobiDB-lite"/>
    </source>
</evidence>
<dbReference type="SUPFAM" id="SSF111369">
    <property type="entry name" value="HlyD-like secretion proteins"/>
    <property type="match status" value="2"/>
</dbReference>
<dbReference type="PANTHER" id="PTHR30367:SF1">
    <property type="entry name" value="MULTIDRUG RESISTANCE PROTEIN MDTN"/>
    <property type="match status" value="1"/>
</dbReference>
<evidence type="ECO:0000256" key="2">
    <source>
        <dbReference type="ARBA" id="ARBA00009477"/>
    </source>
</evidence>
<evidence type="ECO:0000313" key="8">
    <source>
        <dbReference type="EMBL" id="TYK65118.1"/>
    </source>
</evidence>
<evidence type="ECO:0000256" key="4">
    <source>
        <dbReference type="SAM" id="Phobius"/>
    </source>
</evidence>
<comment type="subcellular location">
    <subcellularLocation>
        <location evidence="1">Membrane</location>
        <topology evidence="1">Single-pass membrane protein</topology>
    </subcellularLocation>
</comment>
<comment type="caution">
    <text evidence="8">The sequence shown here is derived from an EMBL/GenBank/DDBJ whole genome shotgun (WGS) entry which is preliminary data.</text>
</comment>
<dbReference type="InterPro" id="IPR058634">
    <property type="entry name" value="AaeA-lik-b-barrel"/>
</dbReference>
<evidence type="ECO:0000256" key="1">
    <source>
        <dbReference type="ARBA" id="ARBA00004167"/>
    </source>
</evidence>
<reference evidence="8 9" key="1">
    <citation type="submission" date="2019-08" db="EMBL/GenBank/DDBJ databases">
        <title>Microbe sample from Colwellia echini.</title>
        <authorList>
            <person name="Christiansen L."/>
            <person name="Pathiraja D."/>
            <person name="Schultz-Johansen M."/>
            <person name="Choi I.-G."/>
            <person name="Stougaard P."/>
        </authorList>
    </citation>
    <scope>NUCLEOTIDE SEQUENCE [LARGE SCALE GENOMIC DNA]</scope>
    <source>
        <strain evidence="8 9">A3</strain>
    </source>
</reference>
<dbReference type="InterPro" id="IPR058624">
    <property type="entry name" value="MdtA-like_HH"/>
</dbReference>
<evidence type="ECO:0000259" key="7">
    <source>
        <dbReference type="Pfam" id="PF25963"/>
    </source>
</evidence>
<dbReference type="Pfam" id="PF25876">
    <property type="entry name" value="HH_MFP_RND"/>
    <property type="match status" value="1"/>
</dbReference>
<proteinExistence type="inferred from homology"/>
<dbReference type="Gene3D" id="2.40.50.100">
    <property type="match status" value="1"/>
</dbReference>
<gene>
    <name evidence="8" type="ORF">CWS31_012570</name>
</gene>
<sequence>MPEQKSEIKQDEKTKQAQSNNSVAKTDATAAEPITVVQDPVRKITKYILIVTMLVFVWYIIADRHAPWSDQARVKTYVIPIVPQVSGRVTEVMVEQDQIVNPGDILFTIDPSDYELAIENAEASLELAGQEIGAGMASVVTAQAQLVVAETNVEHVNAQSARVFEMEKKNVLSHSDGDKARAAIKQSKAEVISAEANLDKAKQALGKEGNENPRIRAAMAQLKKAQLDLSRTVVLAPSRGGITNLQIDVGFYAKAGAAAMTFIEGDNAWVQVNLRENNLANLAVGNKVEIALDVNPGTIYKGTVSSIGFAVDTSSSSAVGSLATVESKTGWLRDAQRFPVMITFDDDNTQGKRRLGGQADVQIYTGDNWIINSVGWLWIRVLSLLSYVY</sequence>
<feature type="domain" description="Multidrug resistance protein MdtA-like alpha-helical hairpin" evidence="5">
    <location>
        <begin position="141"/>
        <end position="205"/>
    </location>
</feature>
<dbReference type="InterPro" id="IPR050393">
    <property type="entry name" value="MFP_Efflux_Pump"/>
</dbReference>
<feature type="compositionally biased region" description="Basic and acidic residues" evidence="3">
    <location>
        <begin position="1"/>
        <end position="15"/>
    </location>
</feature>
<dbReference type="InterPro" id="IPR058625">
    <property type="entry name" value="MdtA-like_BSH"/>
</dbReference>
<feature type="region of interest" description="Disordered" evidence="3">
    <location>
        <begin position="1"/>
        <end position="26"/>
    </location>
</feature>
<dbReference type="RefSeq" id="WP_101343547.1">
    <property type="nucleotide sequence ID" value="NZ_PJAI02000014.1"/>
</dbReference>
<evidence type="ECO:0000313" key="9">
    <source>
        <dbReference type="Proteomes" id="UP000815846"/>
    </source>
</evidence>
<evidence type="ECO:0000259" key="6">
    <source>
        <dbReference type="Pfam" id="PF25917"/>
    </source>
</evidence>
<dbReference type="PANTHER" id="PTHR30367">
    <property type="entry name" value="P-HYDROXYBENZOIC ACID EFFLUX PUMP SUBUNIT AAEA-RELATED"/>
    <property type="match status" value="1"/>
</dbReference>
<name>A0ABY3MV84_9GAMM</name>
<comment type="similarity">
    <text evidence="2">Belongs to the membrane fusion protein (MFP) (TC 8.A.1) family.</text>
</comment>
<feature type="domain" description="p-hydroxybenzoic acid efflux pump subunit AaeA-like beta-barrel" evidence="7">
    <location>
        <begin position="270"/>
        <end position="362"/>
    </location>
</feature>
<feature type="transmembrane region" description="Helical" evidence="4">
    <location>
        <begin position="44"/>
        <end position="61"/>
    </location>
</feature>
<keyword evidence="9" id="KW-1185">Reference proteome</keyword>
<feature type="domain" description="Multidrug resistance protein MdtA-like barrel-sandwich hybrid" evidence="6">
    <location>
        <begin position="81"/>
        <end position="260"/>
    </location>
</feature>
<keyword evidence="4" id="KW-1133">Transmembrane helix</keyword>
<protein>
    <submittedName>
        <fullName evidence="8">HlyD family secretion protein</fullName>
    </submittedName>
</protein>
<dbReference type="Proteomes" id="UP000815846">
    <property type="component" value="Unassembled WGS sequence"/>
</dbReference>
<dbReference type="Pfam" id="PF25963">
    <property type="entry name" value="Beta-barrel_AAEA"/>
    <property type="match status" value="1"/>
</dbReference>
<keyword evidence="4" id="KW-0812">Transmembrane</keyword>